<reference evidence="3" key="1">
    <citation type="submission" date="2022-04" db="EMBL/GenBank/DDBJ databases">
        <title>Carnegiea gigantea Genome sequencing and assembly v2.</title>
        <authorList>
            <person name="Copetti D."/>
            <person name="Sanderson M.J."/>
            <person name="Burquez A."/>
            <person name="Wojciechowski M.F."/>
        </authorList>
    </citation>
    <scope>NUCLEOTIDE SEQUENCE</scope>
    <source>
        <strain evidence="3">SGP5-SGP5p</strain>
        <tissue evidence="3">Aerial part</tissue>
    </source>
</reference>
<evidence type="ECO:0000256" key="2">
    <source>
        <dbReference type="SAM" id="Phobius"/>
    </source>
</evidence>
<organism evidence="3 4">
    <name type="scientific">Carnegiea gigantea</name>
    <dbReference type="NCBI Taxonomy" id="171969"/>
    <lineage>
        <taxon>Eukaryota</taxon>
        <taxon>Viridiplantae</taxon>
        <taxon>Streptophyta</taxon>
        <taxon>Embryophyta</taxon>
        <taxon>Tracheophyta</taxon>
        <taxon>Spermatophyta</taxon>
        <taxon>Magnoliopsida</taxon>
        <taxon>eudicotyledons</taxon>
        <taxon>Gunneridae</taxon>
        <taxon>Pentapetalae</taxon>
        <taxon>Caryophyllales</taxon>
        <taxon>Cactineae</taxon>
        <taxon>Cactaceae</taxon>
        <taxon>Cactoideae</taxon>
        <taxon>Echinocereeae</taxon>
        <taxon>Carnegiea</taxon>
    </lineage>
</organism>
<dbReference type="EMBL" id="JAKOGI010000341">
    <property type="protein sequence ID" value="KAJ8436467.1"/>
    <property type="molecule type" value="Genomic_DNA"/>
</dbReference>
<name>A0A9Q1QBX4_9CARY</name>
<keyword evidence="2" id="KW-0472">Membrane</keyword>
<feature type="region of interest" description="Disordered" evidence="1">
    <location>
        <begin position="173"/>
        <end position="203"/>
    </location>
</feature>
<comment type="caution">
    <text evidence="3">The sequence shown here is derived from an EMBL/GenBank/DDBJ whole genome shotgun (WGS) entry which is preliminary data.</text>
</comment>
<feature type="compositionally biased region" description="Basic and acidic residues" evidence="1">
    <location>
        <begin position="187"/>
        <end position="203"/>
    </location>
</feature>
<dbReference type="AlphaFoldDB" id="A0A9Q1QBX4"/>
<dbReference type="Proteomes" id="UP001153076">
    <property type="component" value="Unassembled WGS sequence"/>
</dbReference>
<keyword evidence="4" id="KW-1185">Reference proteome</keyword>
<evidence type="ECO:0000313" key="4">
    <source>
        <dbReference type="Proteomes" id="UP001153076"/>
    </source>
</evidence>
<evidence type="ECO:0000256" key="1">
    <source>
        <dbReference type="SAM" id="MobiDB-lite"/>
    </source>
</evidence>
<keyword evidence="2" id="KW-0812">Transmembrane</keyword>
<feature type="compositionally biased region" description="Low complexity" evidence="1">
    <location>
        <begin position="394"/>
        <end position="432"/>
    </location>
</feature>
<proteinExistence type="predicted"/>
<evidence type="ECO:0000313" key="3">
    <source>
        <dbReference type="EMBL" id="KAJ8436467.1"/>
    </source>
</evidence>
<feature type="region of interest" description="Disordered" evidence="1">
    <location>
        <begin position="391"/>
        <end position="465"/>
    </location>
</feature>
<protein>
    <submittedName>
        <fullName evidence="3">Uncharacterized protein</fullName>
    </submittedName>
</protein>
<gene>
    <name evidence="3" type="ORF">Cgig2_000452</name>
</gene>
<sequence>MATDHRARQASVMEQVLKFGRWLGKIVLLVDIKCGRQGWGLYLSSAAMTFIGTFLFMAFSRSLSTNAMAPYVAYHFEWDRCGVAFSRLSLPNDFQALCLSYELDVAEEATQCFELPELPQVIFYAMLLNEAERLGVVHGRMLCIMESALTELRLSTFKAWILEARFCEEAEQKKESSNTKGAASPSDNDKQERERTREKGEERELCTPPSLWRFLLFMTQRDGRLREGRRATCPPHPLPDDYQDLCSCFTLSDAERAVLNYQLPEMVQSTFYAMLLNDAVELGIRENIGGIEEKERERRKMLRLNPLSADYHDLCPGFDLGVATQCTQDSNIPEMVQAIFYVMVVIDVRQMAKTKSTPRIRTPNDLLAEGTLEGNIRSTASLLKPRVEVLPAHSSSSSTGTFPSSSDEASANSSDDGSSSRSSSCKALTSSSMQAGPMAPGRAVLKKRGRTTTELVPEVPSAHGL</sequence>
<keyword evidence="2" id="KW-1133">Transmembrane helix</keyword>
<accession>A0A9Q1QBX4</accession>
<feature type="transmembrane region" description="Helical" evidence="2">
    <location>
        <begin position="39"/>
        <end position="59"/>
    </location>
</feature>